<keyword evidence="10" id="KW-0325">Glycoprotein</keyword>
<keyword evidence="11" id="KW-0119">Carbohydrate metabolism</keyword>
<evidence type="ECO:0000256" key="11">
    <source>
        <dbReference type="ARBA" id="ARBA00023277"/>
    </source>
</evidence>
<dbReference type="PANTHER" id="PTHR42715">
    <property type="entry name" value="BETA-GLUCOSIDASE"/>
    <property type="match status" value="1"/>
</dbReference>
<evidence type="ECO:0000256" key="7">
    <source>
        <dbReference type="ARBA" id="ARBA00022729"/>
    </source>
</evidence>
<comment type="pathway">
    <text evidence="3">Glycan metabolism; cellulose degradation.</text>
</comment>
<keyword evidence="8 16" id="KW-0378">Hydrolase</keyword>
<dbReference type="PANTHER" id="PTHR42715:SF5">
    <property type="entry name" value="BETA-GLUCOSIDASE M-RELATED"/>
    <property type="match status" value="1"/>
</dbReference>
<dbReference type="InterPro" id="IPR013783">
    <property type="entry name" value="Ig-like_fold"/>
</dbReference>
<keyword evidence="12" id="KW-0326">Glycosidase</keyword>
<evidence type="ECO:0000256" key="14">
    <source>
        <dbReference type="SAM" id="SignalP"/>
    </source>
</evidence>
<feature type="signal peptide" evidence="14">
    <location>
        <begin position="1"/>
        <end position="19"/>
    </location>
</feature>
<evidence type="ECO:0000256" key="2">
    <source>
        <dbReference type="ARBA" id="ARBA00004613"/>
    </source>
</evidence>
<keyword evidence="17" id="KW-1185">Reference proteome</keyword>
<dbReference type="EMBL" id="RIBY02002223">
    <property type="protein sequence ID" value="KAH9822112.1"/>
    <property type="molecule type" value="Genomic_DNA"/>
</dbReference>
<dbReference type="InterPro" id="IPR002772">
    <property type="entry name" value="Glyco_hydro_3_C"/>
</dbReference>
<dbReference type="SUPFAM" id="SSF52279">
    <property type="entry name" value="Beta-D-glucan exohydrolase, C-terminal domain"/>
    <property type="match status" value="1"/>
</dbReference>
<dbReference type="GO" id="GO:0030245">
    <property type="term" value="P:cellulose catabolic process"/>
    <property type="evidence" value="ECO:0007669"/>
    <property type="project" value="UniProtKB-KW"/>
</dbReference>
<dbReference type="Gene3D" id="3.20.20.300">
    <property type="entry name" value="Glycoside hydrolase, family 3, N-terminal domain"/>
    <property type="match status" value="1"/>
</dbReference>
<protein>
    <recommendedName>
        <fullName evidence="5">beta-glucosidase</fullName>
        <ecNumber evidence="5">3.2.1.21</ecNumber>
    </recommendedName>
</protein>
<evidence type="ECO:0000256" key="10">
    <source>
        <dbReference type="ARBA" id="ARBA00023180"/>
    </source>
</evidence>
<dbReference type="InterPro" id="IPR026891">
    <property type="entry name" value="Fn3-like"/>
</dbReference>
<feature type="domain" description="Fibronectin type III-like" evidence="15">
    <location>
        <begin position="685"/>
        <end position="751"/>
    </location>
</feature>
<sequence length="762" mass="82584">MRGFKTLGALLACITGAYSDYTQAYTNVPDPYYGQSPPIYPTPEGTGGIDAQWQSAYAQARSLVANMTLDERSNLTRGFTGNCIGVSGSVERLGIQSLCISDAPSGIRGQEFVSAFPSQIHVGATFDKDLMYRYGEAIGREYRGKGIKQALLPVAGPLGRLARGGRNWEGFGADPYLSGAAMYAETLGVQDQGVIATAKHFLLNEQEYRRLPGHAGEAISANADDRTTHELYVFPFMDALRAGSASVLCSYQRVNNSYACQNSKLMNGILKTELGFQGYVTSDWSGQHSGVASANAGLDLVMPDGGFWGNNLTEAVRNGSVSESRLNDMATRILAAQFYLGQDEGFPDVSTHTYDVQAPIVDVRADHASLIREIGSAGTVLVKNVNNALPLKRPRYVSVYGYDAKLPDSPWTNPLRFGGGYEVNYGWTTFNGTLVVGGGSGSNAPPYVVAPFQAIQDRVIKDSGILRWDFDSVNPTVYANTEACLVFVNAYASESFDRTALTDDFSDQLVRNVATNCSNTIVIVHSAGIRVVDDWIEHPNVTAVVFGLLPGQESGNALVDVLYGDVSPSGRLPFTVARNESDYGHLLNSTVTAGPYPQQNFTEGLYIDYRYFDKYNVTPRFEFGYGLSYSSFEYSNLTVIATGSDTSPYPADSSVVPQGGPAALWDTIFDVKVTIQNVGNITAPEVPQLYVGIPAAPERQLRGFERVVIGGGGCVEVNFALTRRDLSVWDVLAQKWKLQNRSYPLLVGASSRDMRLAGQLVV</sequence>
<dbReference type="Pfam" id="PF14310">
    <property type="entry name" value="Fn3-like"/>
    <property type="match status" value="1"/>
</dbReference>
<comment type="caution">
    <text evidence="16">The sequence shown here is derived from an EMBL/GenBank/DDBJ whole genome shotgun (WGS) entry which is preliminary data.</text>
</comment>
<name>A0A9W7SLD5_9PEZI</name>
<comment type="catalytic activity">
    <reaction evidence="1">
        <text>Hydrolysis of terminal, non-reducing beta-D-glucosyl residues with release of beta-D-glucose.</text>
        <dbReference type="EC" id="3.2.1.21"/>
    </reaction>
</comment>
<dbReference type="PRINTS" id="PR00133">
    <property type="entry name" value="GLHYDRLASE3"/>
</dbReference>
<keyword evidence="9" id="KW-0136">Cellulose degradation</keyword>
<dbReference type="GO" id="GO:0005576">
    <property type="term" value="C:extracellular region"/>
    <property type="evidence" value="ECO:0007669"/>
    <property type="project" value="UniProtKB-SubCell"/>
</dbReference>
<dbReference type="InterPro" id="IPR036881">
    <property type="entry name" value="Glyco_hydro_3_C_sf"/>
</dbReference>
<evidence type="ECO:0000256" key="5">
    <source>
        <dbReference type="ARBA" id="ARBA00012744"/>
    </source>
</evidence>
<dbReference type="InterPro" id="IPR036962">
    <property type="entry name" value="Glyco_hydro_3_N_sf"/>
</dbReference>
<organism evidence="16 17">
    <name type="scientific">Teratosphaeria destructans</name>
    <dbReference type="NCBI Taxonomy" id="418781"/>
    <lineage>
        <taxon>Eukaryota</taxon>
        <taxon>Fungi</taxon>
        <taxon>Dikarya</taxon>
        <taxon>Ascomycota</taxon>
        <taxon>Pezizomycotina</taxon>
        <taxon>Dothideomycetes</taxon>
        <taxon>Dothideomycetidae</taxon>
        <taxon>Mycosphaerellales</taxon>
        <taxon>Teratosphaeriaceae</taxon>
        <taxon>Teratosphaeria</taxon>
    </lineage>
</organism>
<accession>A0A9W7SLD5</accession>
<dbReference type="FunFam" id="3.20.20.300:FF:000002">
    <property type="entry name" value="Probable beta-glucosidase"/>
    <property type="match status" value="1"/>
</dbReference>
<dbReference type="OrthoDB" id="416222at2759"/>
<dbReference type="InterPro" id="IPR017853">
    <property type="entry name" value="GH"/>
</dbReference>
<dbReference type="Proteomes" id="UP001138500">
    <property type="component" value="Unassembled WGS sequence"/>
</dbReference>
<gene>
    <name evidence="16" type="ORF">Tdes44962_MAKER04788</name>
</gene>
<evidence type="ECO:0000256" key="1">
    <source>
        <dbReference type="ARBA" id="ARBA00000448"/>
    </source>
</evidence>
<evidence type="ECO:0000256" key="9">
    <source>
        <dbReference type="ARBA" id="ARBA00023001"/>
    </source>
</evidence>
<reference evidence="16 17" key="2">
    <citation type="journal article" date="2021" name="Curr. Genet.">
        <title>Genetic response to nitrogen starvation in the aggressive Eucalyptus foliar pathogen Teratosphaeria destructans.</title>
        <authorList>
            <person name="Havenga M."/>
            <person name="Wingfield B.D."/>
            <person name="Wingfield M.J."/>
            <person name="Dreyer L.L."/>
            <person name="Roets F."/>
            <person name="Aylward J."/>
        </authorList>
    </citation>
    <scope>NUCLEOTIDE SEQUENCE [LARGE SCALE GENOMIC DNA]</scope>
    <source>
        <strain evidence="16">CMW44962</strain>
    </source>
</reference>
<feature type="chain" id="PRO_5040938153" description="beta-glucosidase" evidence="14">
    <location>
        <begin position="20"/>
        <end position="762"/>
    </location>
</feature>
<dbReference type="InterPro" id="IPR001764">
    <property type="entry name" value="Glyco_hydro_3_N"/>
</dbReference>
<evidence type="ECO:0000313" key="16">
    <source>
        <dbReference type="EMBL" id="KAH9822112.1"/>
    </source>
</evidence>
<keyword evidence="6" id="KW-0964">Secreted</keyword>
<dbReference type="SMART" id="SM01217">
    <property type="entry name" value="Fn3_like"/>
    <property type="match status" value="1"/>
</dbReference>
<dbReference type="Pfam" id="PF00933">
    <property type="entry name" value="Glyco_hydro_3"/>
    <property type="match status" value="1"/>
</dbReference>
<evidence type="ECO:0000256" key="13">
    <source>
        <dbReference type="ARBA" id="ARBA00023326"/>
    </source>
</evidence>
<dbReference type="Gene3D" id="2.60.40.10">
    <property type="entry name" value="Immunoglobulins"/>
    <property type="match status" value="1"/>
</dbReference>
<evidence type="ECO:0000256" key="6">
    <source>
        <dbReference type="ARBA" id="ARBA00022525"/>
    </source>
</evidence>
<evidence type="ECO:0000259" key="15">
    <source>
        <dbReference type="SMART" id="SM01217"/>
    </source>
</evidence>
<dbReference type="Pfam" id="PF01915">
    <property type="entry name" value="Glyco_hydro_3_C"/>
    <property type="match status" value="1"/>
</dbReference>
<evidence type="ECO:0000256" key="12">
    <source>
        <dbReference type="ARBA" id="ARBA00023295"/>
    </source>
</evidence>
<evidence type="ECO:0000256" key="3">
    <source>
        <dbReference type="ARBA" id="ARBA00004987"/>
    </source>
</evidence>
<dbReference type="InterPro" id="IPR050288">
    <property type="entry name" value="Cellulose_deg_GH3"/>
</dbReference>
<keyword evidence="7 14" id="KW-0732">Signal</keyword>
<reference evidence="16 17" key="1">
    <citation type="journal article" date="2018" name="IMA Fungus">
        <title>IMA Genome-F 10: Nine draft genome sequences of Claviceps purpurea s.lat., including C. arundinis, C. humidiphila, and C. cf. spartinae, pseudomolecules for the pitch canker pathogen Fusarium circinatum, draft genome of Davidsoniella eucalypti, Grosmannia galeiformis, Quambalaria eucalypti, and Teratosphaeria destructans.</title>
        <authorList>
            <person name="Wingfield B.D."/>
            <person name="Liu M."/>
            <person name="Nguyen H.D."/>
            <person name="Lane F.A."/>
            <person name="Morgan S.W."/>
            <person name="De Vos L."/>
            <person name="Wilken P.M."/>
            <person name="Duong T.A."/>
            <person name="Aylward J."/>
            <person name="Coetzee M.P."/>
            <person name="Dadej K."/>
            <person name="De Beer Z.W."/>
            <person name="Findlay W."/>
            <person name="Havenga M."/>
            <person name="Kolarik M."/>
            <person name="Menzies J.G."/>
            <person name="Naidoo K."/>
            <person name="Pochopski O."/>
            <person name="Shoukouhi P."/>
            <person name="Santana Q.C."/>
            <person name="Seifert K.A."/>
            <person name="Soal N."/>
            <person name="Steenkamp E.T."/>
            <person name="Tatham C.T."/>
            <person name="van der Nest M.A."/>
            <person name="Wingfield M.J."/>
        </authorList>
    </citation>
    <scope>NUCLEOTIDE SEQUENCE [LARGE SCALE GENOMIC DNA]</scope>
    <source>
        <strain evidence="16">CMW44962</strain>
    </source>
</reference>
<comment type="subcellular location">
    <subcellularLocation>
        <location evidence="2">Secreted</location>
    </subcellularLocation>
</comment>
<dbReference type="SUPFAM" id="SSF51445">
    <property type="entry name" value="(Trans)glycosidases"/>
    <property type="match status" value="1"/>
</dbReference>
<dbReference type="EC" id="3.2.1.21" evidence="5"/>
<evidence type="ECO:0000256" key="4">
    <source>
        <dbReference type="ARBA" id="ARBA00005336"/>
    </source>
</evidence>
<dbReference type="GO" id="GO:0008422">
    <property type="term" value="F:beta-glucosidase activity"/>
    <property type="evidence" value="ECO:0007669"/>
    <property type="project" value="UniProtKB-EC"/>
</dbReference>
<evidence type="ECO:0000256" key="8">
    <source>
        <dbReference type="ARBA" id="ARBA00022801"/>
    </source>
</evidence>
<proteinExistence type="inferred from homology"/>
<comment type="similarity">
    <text evidence="4">Belongs to the glycosyl hydrolase 3 family.</text>
</comment>
<dbReference type="Gene3D" id="3.40.50.1700">
    <property type="entry name" value="Glycoside hydrolase family 3 C-terminal domain"/>
    <property type="match status" value="1"/>
</dbReference>
<evidence type="ECO:0000313" key="17">
    <source>
        <dbReference type="Proteomes" id="UP001138500"/>
    </source>
</evidence>
<keyword evidence="13" id="KW-0624">Polysaccharide degradation</keyword>
<dbReference type="AlphaFoldDB" id="A0A9W7SLD5"/>